<protein>
    <submittedName>
        <fullName evidence="1">Uncharacterized protein</fullName>
    </submittedName>
</protein>
<dbReference type="Proteomes" id="UP000006346">
    <property type="component" value="Chromosome"/>
</dbReference>
<organism evidence="1 2">
    <name type="scientific">Desulfosporosinus orientis (strain ATCC 19365 / DSM 765 / NCIMB 8382 / VKM B-1628 / Singapore I)</name>
    <name type="common">Desulfotomaculum orientis</name>
    <dbReference type="NCBI Taxonomy" id="768706"/>
    <lineage>
        <taxon>Bacteria</taxon>
        <taxon>Bacillati</taxon>
        <taxon>Bacillota</taxon>
        <taxon>Clostridia</taxon>
        <taxon>Eubacteriales</taxon>
        <taxon>Desulfitobacteriaceae</taxon>
        <taxon>Desulfosporosinus</taxon>
    </lineage>
</organism>
<name>G7WBD6_DESOD</name>
<dbReference type="EMBL" id="CP003108">
    <property type="protein sequence ID" value="AET68265.1"/>
    <property type="molecule type" value="Genomic_DNA"/>
</dbReference>
<dbReference type="AlphaFoldDB" id="G7WBD6"/>
<reference evidence="2" key="1">
    <citation type="submission" date="2011-11" db="EMBL/GenBank/DDBJ databases">
        <title>Complete sequence of Desulfosporosinus orientis DSM 765.</title>
        <authorList>
            <person name="Lucas S."/>
            <person name="Han J."/>
            <person name="Lapidus A."/>
            <person name="Cheng J.-F."/>
            <person name="Goodwin L."/>
            <person name="Pitluck S."/>
            <person name="Peters L."/>
            <person name="Ovchinnikova G."/>
            <person name="Teshima H."/>
            <person name="Detter J.C."/>
            <person name="Han C."/>
            <person name="Tapia R."/>
            <person name="Land M."/>
            <person name="Hauser L."/>
            <person name="Kyrpides N."/>
            <person name="Ivanova N."/>
            <person name="Pagani I."/>
            <person name="Pester M."/>
            <person name="Spring S."/>
            <person name="Ollivier B."/>
            <person name="Rattei T."/>
            <person name="Klenk H.-P."/>
            <person name="Wagner M."/>
            <person name="Loy A."/>
            <person name="Woyke T."/>
        </authorList>
    </citation>
    <scope>NUCLEOTIDE SEQUENCE [LARGE SCALE GENOMIC DNA]</scope>
    <source>
        <strain evidence="2">ATCC 19365 / DSM 765 / NCIMB 8382 / VKM B-1628</strain>
    </source>
</reference>
<proteinExistence type="predicted"/>
<dbReference type="PATRIC" id="fig|768706.3.peg.2736"/>
<dbReference type="OrthoDB" id="1795808at2"/>
<evidence type="ECO:0000313" key="2">
    <source>
        <dbReference type="Proteomes" id="UP000006346"/>
    </source>
</evidence>
<sequence length="179" mass="20978">MNTEIRRQYENKTFPKGKLKKFGLKACRFLNIVPWDGCIFLREKDEDFEISSKITIDELNDICELGTGVFRLDFHLSYNIIKICCRPGQVLDVLYVINGNREYSERFIFFAENLLELKKLPEATDQQQSLALDQSVLKLLEQVYERERVNRGGWTLEKYLHQVIQAHCREVLGSVPTFP</sequence>
<dbReference type="KEGG" id="dor:Desor_2723"/>
<dbReference type="HOGENOM" id="CLU_1501195_0_0_9"/>
<dbReference type="STRING" id="768706.Desor_2723"/>
<evidence type="ECO:0000313" key="1">
    <source>
        <dbReference type="EMBL" id="AET68265.1"/>
    </source>
</evidence>
<accession>G7WBD6</accession>
<dbReference type="RefSeq" id="WP_014185073.1">
    <property type="nucleotide sequence ID" value="NC_016584.1"/>
</dbReference>
<keyword evidence="2" id="KW-1185">Reference proteome</keyword>
<gene>
    <name evidence="1" type="ordered locus">Desor_2723</name>
</gene>
<reference evidence="1 2" key="2">
    <citation type="journal article" date="2012" name="J. Bacteriol.">
        <title>Complete genome sequences of Desulfosporosinus orientis DSM765T, Desulfosporosinus youngiae DSM17734T, Desulfosporosinus meridiei DSM13257T, and Desulfosporosinus acidiphilus DSM22704T.</title>
        <authorList>
            <person name="Pester M."/>
            <person name="Brambilla E."/>
            <person name="Alazard D."/>
            <person name="Rattei T."/>
            <person name="Weinmaier T."/>
            <person name="Han J."/>
            <person name="Lucas S."/>
            <person name="Lapidus A."/>
            <person name="Cheng J.F."/>
            <person name="Goodwin L."/>
            <person name="Pitluck S."/>
            <person name="Peters L."/>
            <person name="Ovchinnikova G."/>
            <person name="Teshima H."/>
            <person name="Detter J.C."/>
            <person name="Han C.S."/>
            <person name="Tapia R."/>
            <person name="Land M.L."/>
            <person name="Hauser L."/>
            <person name="Kyrpides N.C."/>
            <person name="Ivanova N.N."/>
            <person name="Pagani I."/>
            <person name="Huntmann M."/>
            <person name="Wei C.L."/>
            <person name="Davenport K.W."/>
            <person name="Daligault H."/>
            <person name="Chain P.S."/>
            <person name="Chen A."/>
            <person name="Mavromatis K."/>
            <person name="Markowitz V."/>
            <person name="Szeto E."/>
            <person name="Mikhailova N."/>
            <person name="Pati A."/>
            <person name="Wagner M."/>
            <person name="Woyke T."/>
            <person name="Ollivier B."/>
            <person name="Klenk H.P."/>
            <person name="Spring S."/>
            <person name="Loy A."/>
        </authorList>
    </citation>
    <scope>NUCLEOTIDE SEQUENCE [LARGE SCALE GENOMIC DNA]</scope>
    <source>
        <strain evidence="2">ATCC 19365 / DSM 765 / NCIMB 8382 / VKM B-1628</strain>
    </source>
</reference>